<evidence type="ECO:0000313" key="3">
    <source>
        <dbReference type="EMBL" id="ASV63465.1"/>
    </source>
</evidence>
<dbReference type="InterPro" id="IPR034686">
    <property type="entry name" value="Terpene_cyclase-like_2"/>
</dbReference>
<dbReference type="Pfam" id="PF19086">
    <property type="entry name" value="Terpene_syn_C_2"/>
    <property type="match status" value="1"/>
</dbReference>
<dbReference type="AlphaFoldDB" id="A0A286R637"/>
<keyword evidence="2" id="KW-0460">Magnesium</keyword>
<dbReference type="SMR" id="A0A286R637"/>
<dbReference type="EMBL" id="KY689933">
    <property type="protein sequence ID" value="ASV63465.1"/>
    <property type="molecule type" value="mRNA"/>
</dbReference>
<dbReference type="PANTHER" id="PTHR35201">
    <property type="entry name" value="TERPENE SYNTHASE"/>
    <property type="match status" value="1"/>
</dbReference>
<evidence type="ECO:0000256" key="2">
    <source>
        <dbReference type="RuleBase" id="RU366034"/>
    </source>
</evidence>
<dbReference type="EC" id="4.2.3.-" evidence="2"/>
<name>A0A286R637_9FLOR</name>
<dbReference type="InterPro" id="IPR008949">
    <property type="entry name" value="Isoprenoid_synthase_dom_sf"/>
</dbReference>
<dbReference type="GO" id="GO:0010333">
    <property type="term" value="F:terpene synthase activity"/>
    <property type="evidence" value="ECO:0007669"/>
    <property type="project" value="InterPro"/>
</dbReference>
<dbReference type="GO" id="GO:0046872">
    <property type="term" value="F:metal ion binding"/>
    <property type="evidence" value="ECO:0007669"/>
    <property type="project" value="UniProtKB-KW"/>
</dbReference>
<evidence type="ECO:0000256" key="1">
    <source>
        <dbReference type="ARBA" id="ARBA00006333"/>
    </source>
</evidence>
<comment type="cofactor">
    <cofactor evidence="2">
        <name>Mg(2+)</name>
        <dbReference type="ChEBI" id="CHEBI:18420"/>
    </cofactor>
</comment>
<organism evidence="3">
    <name type="scientific">Laurencia pacifica</name>
    <dbReference type="NCBI Taxonomy" id="290688"/>
    <lineage>
        <taxon>Eukaryota</taxon>
        <taxon>Rhodophyta</taxon>
        <taxon>Florideophyceae</taxon>
        <taxon>Rhodymeniophycidae</taxon>
        <taxon>Ceramiales</taxon>
        <taxon>Rhodomelaceae</taxon>
        <taxon>Laurencieae</taxon>
        <taxon>Laurencia</taxon>
    </lineage>
</organism>
<dbReference type="Gene3D" id="1.10.600.10">
    <property type="entry name" value="Farnesyl Diphosphate Synthase"/>
    <property type="match status" value="1"/>
</dbReference>
<accession>A0A286R637</accession>
<sequence length="341" mass="39147">MTIVVNISHTDPVNPSTKMNVGFQEVMMKSFVTLGEEYINQHEQSASSESLKWLQSIKALKETQYLNIINYCNFERLVARAFPFADHDSFRAALDLIILTFLLDDISDAMEGTDGTKMQYTTKEESRVIDVCRGQKWTGGDESAAFIMQSIIDRTSHLNQGWMDLVRLEYIRYIQVNPLERNNRADSSSLTWPMFENTRYYAGCILPFFYMSAAMVCKGDPSDVLSTPHVQILTRLAVNHVAWFNDIIGVNKEKKEAVNNNIVFVMASEKEQTWEGALEGAIKRTNQECETFLDIEAKLYASGLINNNEDVLNYIQVLKFWMRGSMDWHFQSKRYVVSLTN</sequence>
<reference evidence="3" key="1">
    <citation type="journal article" date="2017" name="J. Am. Chem. Soc.">
        <title>A Red Algal Bourbonane Sesquiterpene Synthase Defined by Microgram-scale NMR-coupled Crystalline Sponge XRD Analysis.</title>
        <authorList>
            <person name="Kersten R.D."/>
            <person name="Lee S."/>
            <person name="Fujita D."/>
            <person name="Pluskal T."/>
            <person name="Kram S."/>
            <person name="Smith J.E."/>
            <person name="Iwai T."/>
            <person name="Noel J.P."/>
            <person name="Fujita M."/>
            <person name="Weng J.K."/>
        </authorList>
    </citation>
    <scope>NUCLEOTIDE SEQUENCE</scope>
</reference>
<keyword evidence="2" id="KW-0479">Metal-binding</keyword>
<dbReference type="PANTHER" id="PTHR35201:SF4">
    <property type="entry name" value="BETA-PINACENE SYNTHASE-RELATED"/>
    <property type="match status" value="1"/>
</dbReference>
<protein>
    <recommendedName>
        <fullName evidence="2">Terpene synthase</fullName>
        <ecNumber evidence="2">4.2.3.-</ecNumber>
    </recommendedName>
</protein>
<proteinExistence type="evidence at transcript level"/>
<dbReference type="SUPFAM" id="SSF48576">
    <property type="entry name" value="Terpenoid synthases"/>
    <property type="match status" value="1"/>
</dbReference>
<gene>
    <name evidence="3" type="primary">TPS-B</name>
</gene>
<keyword evidence="2" id="KW-0456">Lyase</keyword>
<dbReference type="GO" id="GO:0008299">
    <property type="term" value="P:isoprenoid biosynthetic process"/>
    <property type="evidence" value="ECO:0007669"/>
    <property type="project" value="UniProtKB-ARBA"/>
</dbReference>
<comment type="similarity">
    <text evidence="1 2">Belongs to the terpene synthase family.</text>
</comment>